<dbReference type="OrthoDB" id="8068875at2759"/>
<dbReference type="GO" id="GO:0032580">
    <property type="term" value="C:Golgi cisterna membrane"/>
    <property type="evidence" value="ECO:0007669"/>
    <property type="project" value="UniProtKB-SubCell"/>
</dbReference>
<dbReference type="Gene3D" id="3.30.2410.10">
    <property type="entry name" value="Hect, E3 ligase catalytic domain"/>
    <property type="match status" value="1"/>
</dbReference>
<proteinExistence type="predicted"/>
<dbReference type="InterPro" id="IPR002110">
    <property type="entry name" value="Ankyrin_rpt"/>
</dbReference>
<dbReference type="GO" id="GO:0006511">
    <property type="term" value="P:ubiquitin-dependent protein catabolic process"/>
    <property type="evidence" value="ECO:0007669"/>
    <property type="project" value="TreeGrafter"/>
</dbReference>
<evidence type="ECO:0000256" key="6">
    <source>
        <dbReference type="ARBA" id="ARBA00022737"/>
    </source>
</evidence>
<evidence type="ECO:0000256" key="13">
    <source>
        <dbReference type="ARBA" id="ARBA00041409"/>
    </source>
</evidence>
<dbReference type="EC" id="2.3.2.26" evidence="4"/>
<evidence type="ECO:0000259" key="16">
    <source>
        <dbReference type="PROSITE" id="PS50237"/>
    </source>
</evidence>
<dbReference type="Gene3D" id="3.90.1750.10">
    <property type="entry name" value="Hect, E3 ligase catalytic domains"/>
    <property type="match status" value="1"/>
</dbReference>
<evidence type="ECO:0000256" key="5">
    <source>
        <dbReference type="ARBA" id="ARBA00022679"/>
    </source>
</evidence>
<dbReference type="FunFam" id="3.30.2410.10:FF:000001">
    <property type="entry name" value="E3 ubiquitin-protein ligase NEDD4-like"/>
    <property type="match status" value="1"/>
</dbReference>
<keyword evidence="6" id="KW-0677">Repeat</keyword>
<evidence type="ECO:0000256" key="4">
    <source>
        <dbReference type="ARBA" id="ARBA00012485"/>
    </source>
</evidence>
<evidence type="ECO:0000313" key="18">
    <source>
        <dbReference type="Proteomes" id="UP000193920"/>
    </source>
</evidence>
<dbReference type="InterPro" id="IPR036770">
    <property type="entry name" value="Ankyrin_rpt-contain_sf"/>
</dbReference>
<keyword evidence="18" id="KW-1185">Reference proteome</keyword>
<organism evidence="17 18">
    <name type="scientific">Neocallimastix californiae</name>
    <dbReference type="NCBI Taxonomy" id="1754190"/>
    <lineage>
        <taxon>Eukaryota</taxon>
        <taxon>Fungi</taxon>
        <taxon>Fungi incertae sedis</taxon>
        <taxon>Chytridiomycota</taxon>
        <taxon>Chytridiomycota incertae sedis</taxon>
        <taxon>Neocallimastigomycetes</taxon>
        <taxon>Neocallimastigales</taxon>
        <taxon>Neocallimastigaceae</taxon>
        <taxon>Neocallimastix</taxon>
    </lineage>
</organism>
<dbReference type="GO" id="GO:0016567">
    <property type="term" value="P:protein ubiquitination"/>
    <property type="evidence" value="ECO:0007669"/>
    <property type="project" value="TreeGrafter"/>
</dbReference>
<feature type="active site" description="Glycyl thioester intermediate" evidence="15">
    <location>
        <position position="795"/>
    </location>
</feature>
<evidence type="ECO:0000256" key="7">
    <source>
        <dbReference type="ARBA" id="ARBA00022786"/>
    </source>
</evidence>
<evidence type="ECO:0000256" key="9">
    <source>
        <dbReference type="ARBA" id="ARBA00023034"/>
    </source>
</evidence>
<dbReference type="STRING" id="1754190.A0A1Y2C7E9"/>
<evidence type="ECO:0000256" key="15">
    <source>
        <dbReference type="PROSITE-ProRule" id="PRU00104"/>
    </source>
</evidence>
<dbReference type="EMBL" id="MCOG01000118">
    <property type="protein sequence ID" value="ORY42950.1"/>
    <property type="molecule type" value="Genomic_DNA"/>
</dbReference>
<dbReference type="PANTHER" id="PTHR11254:SF440">
    <property type="entry name" value="E3 UBIQUITIN-PROTEIN LIGASE NEDD-4"/>
    <property type="match status" value="1"/>
</dbReference>
<comment type="pathway">
    <text evidence="3">Protein modification; protein ubiquitination.</text>
</comment>
<evidence type="ECO:0000313" key="17">
    <source>
        <dbReference type="EMBL" id="ORY42950.1"/>
    </source>
</evidence>
<evidence type="ECO:0000256" key="11">
    <source>
        <dbReference type="ARBA" id="ARBA00037859"/>
    </source>
</evidence>
<dbReference type="Pfam" id="PF00632">
    <property type="entry name" value="HECT"/>
    <property type="match status" value="1"/>
</dbReference>
<evidence type="ECO:0000256" key="12">
    <source>
        <dbReference type="ARBA" id="ARBA00040370"/>
    </source>
</evidence>
<protein>
    <recommendedName>
        <fullName evidence="12">E3 ubiquitin-protein ligase HACE1</fullName>
        <ecNumber evidence="4">2.3.2.26</ecNumber>
    </recommendedName>
    <alternativeName>
        <fullName evidence="14">HECT domain and ankyrin repeat-containing E3 ubiquitin-protein ligase 1</fullName>
    </alternativeName>
    <alternativeName>
        <fullName evidence="13">HECT-type E3 ubiquitin transferase HACE1</fullName>
    </alternativeName>
</protein>
<evidence type="ECO:0000256" key="10">
    <source>
        <dbReference type="ARBA" id="ARBA00023306"/>
    </source>
</evidence>
<dbReference type="PANTHER" id="PTHR11254">
    <property type="entry name" value="HECT DOMAIN UBIQUITIN-PROTEIN LIGASE"/>
    <property type="match status" value="1"/>
</dbReference>
<evidence type="ECO:0000256" key="2">
    <source>
        <dbReference type="ARBA" id="ARBA00004240"/>
    </source>
</evidence>
<keyword evidence="10" id="KW-0131">Cell cycle</keyword>
<evidence type="ECO:0000256" key="14">
    <source>
        <dbReference type="ARBA" id="ARBA00042378"/>
    </source>
</evidence>
<dbReference type="Proteomes" id="UP000193920">
    <property type="component" value="Unassembled WGS sequence"/>
</dbReference>
<dbReference type="FunFam" id="3.30.2160.10:FF:000002">
    <property type="entry name" value="Putative Ubiquitin-protein ligase E3C"/>
    <property type="match status" value="1"/>
</dbReference>
<dbReference type="FunFam" id="3.90.1750.10:FF:000079">
    <property type="entry name" value="E3 ubiquitin-protein ligase"/>
    <property type="match status" value="1"/>
</dbReference>
<dbReference type="Gene3D" id="1.25.40.20">
    <property type="entry name" value="Ankyrin repeat-containing domain"/>
    <property type="match status" value="2"/>
</dbReference>
<dbReference type="SUPFAM" id="SSF56204">
    <property type="entry name" value="Hect, E3 ligase catalytic domain"/>
    <property type="match status" value="1"/>
</dbReference>
<keyword evidence="8" id="KW-0256">Endoplasmic reticulum</keyword>
<accession>A0A1Y2C7E9</accession>
<dbReference type="AlphaFoldDB" id="A0A1Y2C7E9"/>
<dbReference type="InterPro" id="IPR035983">
    <property type="entry name" value="Hect_E3_ubiquitin_ligase"/>
</dbReference>
<dbReference type="PROSITE" id="PS50237">
    <property type="entry name" value="HECT"/>
    <property type="match status" value="1"/>
</dbReference>
<dbReference type="CDD" id="cd00078">
    <property type="entry name" value="HECTc"/>
    <property type="match status" value="1"/>
</dbReference>
<reference evidence="17 18" key="1">
    <citation type="submission" date="2016-08" db="EMBL/GenBank/DDBJ databases">
        <title>A Parts List for Fungal Cellulosomes Revealed by Comparative Genomics.</title>
        <authorList>
            <consortium name="DOE Joint Genome Institute"/>
            <person name="Haitjema C.H."/>
            <person name="Gilmore S.P."/>
            <person name="Henske J.K."/>
            <person name="Solomon K.V."/>
            <person name="De Groot R."/>
            <person name="Kuo A."/>
            <person name="Mondo S.J."/>
            <person name="Salamov A.A."/>
            <person name="Labutti K."/>
            <person name="Zhao Z."/>
            <person name="Chiniquy J."/>
            <person name="Barry K."/>
            <person name="Brewer H.M."/>
            <person name="Purvine S.O."/>
            <person name="Wright A.T."/>
            <person name="Boxma B."/>
            <person name="Van Alen T."/>
            <person name="Hackstein J.H."/>
            <person name="Baker S.E."/>
            <person name="Grigoriev I.V."/>
            <person name="O'Malley M.A."/>
        </authorList>
    </citation>
    <scope>NUCLEOTIDE SEQUENCE [LARGE SCALE GENOMIC DNA]</scope>
    <source>
        <strain evidence="17 18">G1</strain>
    </source>
</reference>
<dbReference type="InterPro" id="IPR050409">
    <property type="entry name" value="E3_ubiq-protein_ligase"/>
</dbReference>
<comment type="subcellular location">
    <subcellularLocation>
        <location evidence="2">Endoplasmic reticulum</location>
    </subcellularLocation>
    <subcellularLocation>
        <location evidence="11">Golgi apparatus</location>
        <location evidence="11">Golgi stack membrane</location>
    </subcellularLocation>
</comment>
<evidence type="ECO:0000256" key="8">
    <source>
        <dbReference type="ARBA" id="ARBA00022824"/>
    </source>
</evidence>
<dbReference type="Gene3D" id="3.30.2160.10">
    <property type="entry name" value="Hect, E3 ligase catalytic domain"/>
    <property type="match status" value="1"/>
</dbReference>
<gene>
    <name evidence="17" type="ORF">LY90DRAFT_385241</name>
</gene>
<dbReference type="SUPFAM" id="SSF48403">
    <property type="entry name" value="Ankyrin repeat"/>
    <property type="match status" value="1"/>
</dbReference>
<comment type="caution">
    <text evidence="17">The sequence shown here is derived from an EMBL/GenBank/DDBJ whole genome shotgun (WGS) entry which is preliminary data.</text>
</comment>
<evidence type="ECO:0000256" key="1">
    <source>
        <dbReference type="ARBA" id="ARBA00000885"/>
    </source>
</evidence>
<dbReference type="SMART" id="SM00248">
    <property type="entry name" value="ANK"/>
    <property type="match status" value="8"/>
</dbReference>
<comment type="catalytic activity">
    <reaction evidence="1">
        <text>S-ubiquitinyl-[E2 ubiquitin-conjugating enzyme]-L-cysteine + [acceptor protein]-L-lysine = [E2 ubiquitin-conjugating enzyme]-L-cysteine + N(6)-ubiquitinyl-[acceptor protein]-L-lysine.</text>
        <dbReference type="EC" id="2.3.2.26"/>
    </reaction>
</comment>
<name>A0A1Y2C7E9_9FUNG</name>
<sequence length="828" mass="97695">MKFFKKRDKSDIEELFSAIKQKNVKKVEYILKNSNRKNEILNLNIKNENGYYLIERAVKYDSIEIVNLLIGYANQHHILLDLNERNNCGNYPLLKAVKNRNYLMVDLLIDYSNEHQITLKMNNKDNDNFYPLLSASSNYCGNLYYNSPIFELLISYATQHHIILELNEQDEWRENFPLLSIISFVDNIDMIELLIEYANEHHVILDLNKQDKKRKYPLLKAIQKNNNVDVVKLLIQYANQHHIILELNKNDKYGDYPLLVAIKNDNSTEIVKLLIEYANQHNITLELNRKNHSGKYPLARAIKYNNTEIVKLLMEYSNQNHISLELNNKDNDRYYPLTRAIKNKNEDIVKLLIEYAKQHQIFLKYNKFYIKRNSEISILIQNYENGYEEMIMNEIERTASRENLEREITEIENSKNESLENSKNEIELDRLLCKERVLRNGITPEYLISFEERVNQLRSLYEMSIIDIRLDLDINRNNLFEDAYYGIMYKSPERLKRQIIINYIGEEGLDYGGLLKDFFYQISKVIGNPNYSLFKYSNNDSYELEINPYSSEVYLNYLDYYKFIGRIIGLAIFNKLHLPIPFTLLFYKRLLNKSVESSDLEYYDPQMFKNLQFLKNVHEVENLNLTFSKDVKDCFGNRKTIELKPDGAKINVTDSNKDEYINLMIQNKLNGSNDKNQFDALKQGFYDIIPQNINSILDEIDLKYLVFGTNIIDVDDWENNTDYDGYEKNDETIINFWKCVREFSNEDRIKLLVFATGNSQVPVTGFKDLQNSDGIQHFKLKKTGEEEDLPTSHTCFNRIDLPPYTSYTKMRQKLLLSISEGVGSFIMA</sequence>
<keyword evidence="7 15" id="KW-0833">Ubl conjugation pathway</keyword>
<evidence type="ECO:0000256" key="3">
    <source>
        <dbReference type="ARBA" id="ARBA00004906"/>
    </source>
</evidence>
<dbReference type="Pfam" id="PF12796">
    <property type="entry name" value="Ank_2"/>
    <property type="match status" value="2"/>
</dbReference>
<dbReference type="InterPro" id="IPR000569">
    <property type="entry name" value="HECT_dom"/>
</dbReference>
<dbReference type="GO" id="GO:0005783">
    <property type="term" value="C:endoplasmic reticulum"/>
    <property type="evidence" value="ECO:0007669"/>
    <property type="project" value="UniProtKB-SubCell"/>
</dbReference>
<dbReference type="SMART" id="SM00119">
    <property type="entry name" value="HECTc"/>
    <property type="match status" value="1"/>
</dbReference>
<keyword evidence="9" id="KW-0333">Golgi apparatus</keyword>
<dbReference type="GO" id="GO:0061630">
    <property type="term" value="F:ubiquitin protein ligase activity"/>
    <property type="evidence" value="ECO:0007669"/>
    <property type="project" value="UniProtKB-EC"/>
</dbReference>
<keyword evidence="5" id="KW-0808">Transferase</keyword>
<feature type="domain" description="HECT" evidence="16">
    <location>
        <begin position="491"/>
        <end position="828"/>
    </location>
</feature>